<feature type="compositionally biased region" description="Polar residues" evidence="1">
    <location>
        <begin position="852"/>
        <end position="873"/>
    </location>
</feature>
<feature type="compositionally biased region" description="Low complexity" evidence="1">
    <location>
        <begin position="535"/>
        <end position="544"/>
    </location>
</feature>
<feature type="region of interest" description="Disordered" evidence="1">
    <location>
        <begin position="103"/>
        <end position="190"/>
    </location>
</feature>
<feature type="region of interest" description="Disordered" evidence="1">
    <location>
        <begin position="835"/>
        <end position="877"/>
    </location>
</feature>
<feature type="domain" description="YMC020W-like alpha/beta hydrolase" evidence="2">
    <location>
        <begin position="1272"/>
        <end position="1479"/>
    </location>
</feature>
<sequence>MGLTTWLWPSGTASSDQDTAPSLPASPQLPPEDRQPSDGSGRPPVVSAGPNDSGPPPILAIQSTVSQPTVQPPAPPDAFLVKSASTPVLETLNDHVVPSLRAECSSSVTVDVDPSPESRIDHSDPSSSPRNDQCLPPVVEETIMVTQASQSIPPTEVLQKIPPSEDKQPSSLDQTPPATSPTDPTPAAKGAGWFSYWWTTQEGTDVSSRNPHPASAIATELETPTPSSLPKVTLALENKTTRTESQEFPPAAASNPPSVLEDSGVEATIIPSLPAQESLSPPYISVVPSTSVQDVPSLELPPPQPNTEDHPERGSPTASASSLRQPSDSAQLAAMTTDTATVDRAGRPNPLMSTLPATSSVWQYFFSNPSRLFAPATTHKVTGHPLPKSIAFPETSIPVNDPDKSTQNPETLSVPPSDMETSSTAPVPIGTSLRSSYNQRHTSSSYQRGSVSSNHSLPPSVHLGSTPTSVSVHEEHMSVSTHNGRPTYAASIRSKKSNSSIRSAVLSSLRAVAGGTRSGTASPKDVVTNRREESVSVSRPSTPETPHPENGGEGTVDHGSSALSSFPMELDEREVPLTPSPPSRAVSQRSSSGSFFSLRRKASQSTATITPAKPKRLHVQTPTPTDSPSASGRSSPQVAASPQDNGSSLPGDKTLPRSKLVKQVSETERRSEIKRSKVPSFMGHVQTTAPTNARITEPTLSIQQSAEITRQQSTPWTTPRKSTTSLISNSSATKKARESAALTTVTTTVTNTGGPAVVHDTNYVFPISEHLAQTIQSQRQQWYKLLNPSVPEPLLPTVPNGRDKSHRVSSSGLLGTVIHKLEPYLPAWVTRGKELEDSPDSSARSVPGQGGNRSRQSFDGVSGSNGASPTVSSAGERRYSLNDTATYGATPLWRLGSEDLEALSDNPPMRKVVIIGVHGWFPMKIFSKIIGEPTGTSSKFCEQMYEGLLMYLKQKQLQKERTCRFCGHQADFTMFSTTDGPSFSESLEIDPDYYARSDDEGDEENKSQTGGWTSPNLSESADTLLDQLESVTLIPLSGEGKIEDRVEMLWTQLVESDTATQQQAMRTIPLVRRAWRQDSEGDLMWLPATVRAQIQVQQLSKRTRGVAPGGQQVGLGTQRMASRSEMNFPRPTIPHNTSAGPNGNASPTSLRATKTFPMEAVQSSKTTSVINEPNDGAPREPIDSGSTTPPDAVSSTATIDTASRVRSNNKSSHPPPEGHRRVRKYLCSRCHRSTLVLREGSDPKNVQLSANELLYAHDKPGGSRSPRISVMPWLPALYQADTIFIATHSQGTPVSALLFDRLITEGLVNPNRQRVGMLAMAGISHGPFPHLKDNLVVKYFEAEAARELFTLADGKSAVSRRYQSAISRVLDRGVKVVTVGSMVDQVVPLYSSILHGASHMNLYRAIYIDGAHYGADFLTDLLTFALRLRNHGLFDHDLLVHISDAIAGSLYTGTPGHSTIYNDTQVYITAAQWVMESIPSRQLTKAAAPPGFFQRWATFRNKHLQAASARVARHLPRSLFHSNQEAKSGGNSSIEPSPPSSSTTINSTASGESPDNGDGHSMSTEQQEGHEESSCFRPFSIDARTNPFYLPWILRGLYEDPLIVNHPVFGKEILRLREKFIQWRPTQKNLRELKFRLDPLKSSL</sequence>
<dbReference type="InterPro" id="IPR058934">
    <property type="entry name" value="YMC020W-like"/>
</dbReference>
<feature type="region of interest" description="Disordered" evidence="1">
    <location>
        <begin position="993"/>
        <end position="1018"/>
    </location>
</feature>
<feature type="compositionally biased region" description="Polar residues" evidence="1">
    <location>
        <begin position="316"/>
        <end position="340"/>
    </location>
</feature>
<evidence type="ECO:0000313" key="3">
    <source>
        <dbReference type="EMBL" id="KAJ1969452.1"/>
    </source>
</evidence>
<feature type="region of interest" description="Disordered" evidence="1">
    <location>
        <begin position="1"/>
        <end position="78"/>
    </location>
</feature>
<feature type="region of interest" description="Disordered" evidence="1">
    <location>
        <begin position="385"/>
        <end position="675"/>
    </location>
</feature>
<accession>A0A9W8AWP6</accession>
<feature type="compositionally biased region" description="Polar residues" evidence="1">
    <location>
        <begin position="144"/>
        <end position="153"/>
    </location>
</feature>
<evidence type="ECO:0000313" key="4">
    <source>
        <dbReference type="Proteomes" id="UP001150925"/>
    </source>
</evidence>
<feature type="compositionally biased region" description="Low complexity" evidence="1">
    <location>
        <begin position="105"/>
        <end position="115"/>
    </location>
</feature>
<feature type="region of interest" description="Disordered" evidence="1">
    <location>
        <begin position="1521"/>
        <end position="1574"/>
    </location>
</feature>
<feature type="region of interest" description="Disordered" evidence="1">
    <location>
        <begin position="239"/>
        <end position="260"/>
    </location>
</feature>
<dbReference type="InterPro" id="IPR058933">
    <property type="entry name" value="YMC020W-like_ab_hydrolase"/>
</dbReference>
<evidence type="ECO:0000256" key="1">
    <source>
        <dbReference type="SAM" id="MobiDB-lite"/>
    </source>
</evidence>
<feature type="compositionally biased region" description="Polar residues" evidence="1">
    <location>
        <begin position="1007"/>
        <end position="1018"/>
    </location>
</feature>
<gene>
    <name evidence="3" type="ORF">IWQ62_000619</name>
</gene>
<feature type="compositionally biased region" description="Low complexity" evidence="1">
    <location>
        <begin position="489"/>
        <end position="503"/>
    </location>
</feature>
<feature type="compositionally biased region" description="Polar residues" evidence="1">
    <location>
        <begin position="432"/>
        <end position="467"/>
    </location>
</feature>
<feature type="compositionally biased region" description="Low complexity" evidence="1">
    <location>
        <begin position="1528"/>
        <end position="1551"/>
    </location>
</feature>
<dbReference type="Proteomes" id="UP001150925">
    <property type="component" value="Unassembled WGS sequence"/>
</dbReference>
<protein>
    <recommendedName>
        <fullName evidence="2">YMC020W-like alpha/beta hydrolase domain-containing protein</fullName>
    </recommendedName>
</protein>
<feature type="region of interest" description="Disordered" evidence="1">
    <location>
        <begin position="708"/>
        <end position="732"/>
    </location>
</feature>
<dbReference type="EMBL" id="JANBPY010000058">
    <property type="protein sequence ID" value="KAJ1969452.1"/>
    <property type="molecule type" value="Genomic_DNA"/>
</dbReference>
<dbReference type="Pfam" id="PF26147">
    <property type="entry name" value="AB_HYDROLASE_YMC0-YMC35"/>
    <property type="match status" value="2"/>
</dbReference>
<reference evidence="3" key="1">
    <citation type="submission" date="2022-07" db="EMBL/GenBank/DDBJ databases">
        <title>Phylogenomic reconstructions and comparative analyses of Kickxellomycotina fungi.</title>
        <authorList>
            <person name="Reynolds N.K."/>
            <person name="Stajich J.E."/>
            <person name="Barry K."/>
            <person name="Grigoriev I.V."/>
            <person name="Crous P."/>
            <person name="Smith M.E."/>
        </authorList>
    </citation>
    <scope>NUCLEOTIDE SEQUENCE</scope>
    <source>
        <strain evidence="3">RSA 1196</strain>
    </source>
</reference>
<feature type="region of interest" description="Disordered" evidence="1">
    <location>
        <begin position="1129"/>
        <end position="1222"/>
    </location>
</feature>
<dbReference type="PANTHER" id="PTHR47349:SF1">
    <property type="entry name" value="AER328WP"/>
    <property type="match status" value="1"/>
</dbReference>
<feature type="compositionally biased region" description="Low complexity" evidence="1">
    <location>
        <begin position="175"/>
        <end position="188"/>
    </location>
</feature>
<feature type="compositionally biased region" description="Low complexity" evidence="1">
    <location>
        <begin position="583"/>
        <end position="597"/>
    </location>
</feature>
<feature type="compositionally biased region" description="Polar residues" evidence="1">
    <location>
        <begin position="1161"/>
        <end position="1171"/>
    </location>
</feature>
<name>A0A9W8AWP6_9FUNG</name>
<organism evidence="3 4">
    <name type="scientific">Dispira parvispora</name>
    <dbReference type="NCBI Taxonomy" id="1520584"/>
    <lineage>
        <taxon>Eukaryota</taxon>
        <taxon>Fungi</taxon>
        <taxon>Fungi incertae sedis</taxon>
        <taxon>Zoopagomycota</taxon>
        <taxon>Kickxellomycotina</taxon>
        <taxon>Dimargaritomycetes</taxon>
        <taxon>Dimargaritales</taxon>
        <taxon>Dimargaritaceae</taxon>
        <taxon>Dispira</taxon>
    </lineage>
</organism>
<feature type="compositionally biased region" description="Polar residues" evidence="1">
    <location>
        <begin position="1184"/>
        <end position="1212"/>
    </location>
</feature>
<feature type="domain" description="YMC020W-like alpha/beta hydrolase" evidence="2">
    <location>
        <begin position="900"/>
        <end position="957"/>
    </location>
</feature>
<keyword evidence="4" id="KW-1185">Reference proteome</keyword>
<dbReference type="PANTHER" id="PTHR47349">
    <property type="entry name" value="CHROMOSOME 8, WHOLE GENOME SHOTGUN SEQUENCE"/>
    <property type="match status" value="1"/>
</dbReference>
<feature type="region of interest" description="Disordered" evidence="1">
    <location>
        <begin position="276"/>
        <end position="349"/>
    </location>
</feature>
<comment type="caution">
    <text evidence="3">The sequence shown here is derived from an EMBL/GenBank/DDBJ whole genome shotgun (WGS) entry which is preliminary data.</text>
</comment>
<feature type="compositionally biased region" description="Basic and acidic residues" evidence="1">
    <location>
        <begin position="665"/>
        <end position="675"/>
    </location>
</feature>
<dbReference type="OrthoDB" id="5598028at2759"/>
<feature type="compositionally biased region" description="Polar residues" evidence="1">
    <location>
        <begin position="1134"/>
        <end position="1152"/>
    </location>
</feature>
<proteinExistence type="predicted"/>
<evidence type="ECO:0000259" key="2">
    <source>
        <dbReference type="Pfam" id="PF26147"/>
    </source>
</evidence>
<feature type="compositionally biased region" description="Polar residues" evidence="1">
    <location>
        <begin position="620"/>
        <end position="648"/>
    </location>
</feature>